<dbReference type="RefSeq" id="XP_005768712.1">
    <property type="nucleotide sequence ID" value="XM_005768655.1"/>
</dbReference>
<dbReference type="GO" id="GO:0016705">
    <property type="term" value="F:oxidoreductase activity, acting on paired donors, with incorporation or reduction of molecular oxygen"/>
    <property type="evidence" value="ECO:0007669"/>
    <property type="project" value="InterPro"/>
</dbReference>
<evidence type="ECO:0000313" key="4">
    <source>
        <dbReference type="Proteomes" id="UP000013827"/>
    </source>
</evidence>
<dbReference type="EnsemblProtists" id="EOD16283">
    <property type="protein sequence ID" value="EOD16283"/>
    <property type="gene ID" value="EMIHUDRAFT_210623"/>
</dbReference>
<feature type="signal peptide" evidence="2">
    <location>
        <begin position="1"/>
        <end position="16"/>
    </location>
</feature>
<organism evidence="3 4">
    <name type="scientific">Emiliania huxleyi (strain CCMP1516)</name>
    <dbReference type="NCBI Taxonomy" id="280463"/>
    <lineage>
        <taxon>Eukaryota</taxon>
        <taxon>Haptista</taxon>
        <taxon>Haptophyta</taxon>
        <taxon>Prymnesiophyceae</taxon>
        <taxon>Isochrysidales</taxon>
        <taxon>Noelaerhabdaceae</taxon>
        <taxon>Emiliania</taxon>
    </lineage>
</organism>
<dbReference type="HOGENOM" id="CLU_932018_0_0_1"/>
<accession>A0A0D3IYE8</accession>
<dbReference type="GO" id="GO:0005506">
    <property type="term" value="F:iron ion binding"/>
    <property type="evidence" value="ECO:0007669"/>
    <property type="project" value="InterPro"/>
</dbReference>
<keyword evidence="4" id="KW-1185">Reference proteome</keyword>
<reference evidence="3" key="2">
    <citation type="submission" date="2024-10" db="UniProtKB">
        <authorList>
            <consortium name="EnsemblProtists"/>
        </authorList>
    </citation>
    <scope>IDENTIFICATION</scope>
</reference>
<dbReference type="PANTHER" id="PTHR24305:SF166">
    <property type="entry name" value="CYTOCHROME P450 12A4, MITOCHONDRIAL-RELATED"/>
    <property type="match status" value="1"/>
</dbReference>
<dbReference type="PANTHER" id="PTHR24305">
    <property type="entry name" value="CYTOCHROME P450"/>
    <property type="match status" value="1"/>
</dbReference>
<evidence type="ECO:0000256" key="2">
    <source>
        <dbReference type="SAM" id="SignalP"/>
    </source>
</evidence>
<comment type="similarity">
    <text evidence="1">Belongs to the cytochrome P450 family.</text>
</comment>
<dbReference type="InterPro" id="IPR050121">
    <property type="entry name" value="Cytochrome_P450_monoxygenase"/>
</dbReference>
<dbReference type="InterPro" id="IPR036396">
    <property type="entry name" value="Cyt_P450_sf"/>
</dbReference>
<dbReference type="KEGG" id="ehx:EMIHUDRAFT_210623"/>
<dbReference type="Proteomes" id="UP000013827">
    <property type="component" value="Unassembled WGS sequence"/>
</dbReference>
<dbReference type="SUPFAM" id="SSF48264">
    <property type="entry name" value="Cytochrome P450"/>
    <property type="match status" value="1"/>
</dbReference>
<proteinExistence type="inferred from homology"/>
<dbReference type="PaxDb" id="2903-EOD16283"/>
<evidence type="ECO:0000256" key="1">
    <source>
        <dbReference type="ARBA" id="ARBA00010617"/>
    </source>
</evidence>
<dbReference type="GO" id="GO:0020037">
    <property type="term" value="F:heme binding"/>
    <property type="evidence" value="ECO:0007669"/>
    <property type="project" value="InterPro"/>
</dbReference>
<sequence length="299" mass="32038">MGLLLLLAAFFAVAAASLAVLLTYRALVISHIPKQWGNPIITLLFGSFGDGTIPDIFTRHRYLVELQRKFGAICCLLQPLCKPVIFIHPERGEPLPSWWSTAKTFRGPFGDRSFGVPHSLLGLPAGREWASHRKIVALLFSRRSLEGCMGAIHASTEELAKLCEAGGVLDLYPLLHAWSLDVIGRCAFGHEFGALAATAGGEACAFTAAAALLNDGMVKHQAPRYWRRVEAARRLYAGTAEAIVGRIRCGGEASGPVVSSFCATLSRAAWSVEEVVDEVVGLLLAGGGPASPVTQPTRH</sequence>
<dbReference type="GO" id="GO:0004497">
    <property type="term" value="F:monooxygenase activity"/>
    <property type="evidence" value="ECO:0007669"/>
    <property type="project" value="InterPro"/>
</dbReference>
<dbReference type="InterPro" id="IPR001128">
    <property type="entry name" value="Cyt_P450"/>
</dbReference>
<name>A0A0D3IYE8_EMIH1</name>
<evidence type="ECO:0008006" key="5">
    <source>
        <dbReference type="Google" id="ProtNLM"/>
    </source>
</evidence>
<dbReference type="Gene3D" id="1.10.630.10">
    <property type="entry name" value="Cytochrome P450"/>
    <property type="match status" value="1"/>
</dbReference>
<reference evidence="4" key="1">
    <citation type="journal article" date="2013" name="Nature">
        <title>Pan genome of the phytoplankton Emiliania underpins its global distribution.</title>
        <authorList>
            <person name="Read B.A."/>
            <person name="Kegel J."/>
            <person name="Klute M.J."/>
            <person name="Kuo A."/>
            <person name="Lefebvre S.C."/>
            <person name="Maumus F."/>
            <person name="Mayer C."/>
            <person name="Miller J."/>
            <person name="Monier A."/>
            <person name="Salamov A."/>
            <person name="Young J."/>
            <person name="Aguilar M."/>
            <person name="Claverie J.M."/>
            <person name="Frickenhaus S."/>
            <person name="Gonzalez K."/>
            <person name="Herman E.K."/>
            <person name="Lin Y.C."/>
            <person name="Napier J."/>
            <person name="Ogata H."/>
            <person name="Sarno A.F."/>
            <person name="Shmutz J."/>
            <person name="Schroeder D."/>
            <person name="de Vargas C."/>
            <person name="Verret F."/>
            <person name="von Dassow P."/>
            <person name="Valentin K."/>
            <person name="Van de Peer Y."/>
            <person name="Wheeler G."/>
            <person name="Dacks J.B."/>
            <person name="Delwiche C.F."/>
            <person name="Dyhrman S.T."/>
            <person name="Glockner G."/>
            <person name="John U."/>
            <person name="Richards T."/>
            <person name="Worden A.Z."/>
            <person name="Zhang X."/>
            <person name="Grigoriev I.V."/>
            <person name="Allen A.E."/>
            <person name="Bidle K."/>
            <person name="Borodovsky M."/>
            <person name="Bowler C."/>
            <person name="Brownlee C."/>
            <person name="Cock J.M."/>
            <person name="Elias M."/>
            <person name="Gladyshev V.N."/>
            <person name="Groth M."/>
            <person name="Guda C."/>
            <person name="Hadaegh A."/>
            <person name="Iglesias-Rodriguez M.D."/>
            <person name="Jenkins J."/>
            <person name="Jones B.M."/>
            <person name="Lawson T."/>
            <person name="Leese F."/>
            <person name="Lindquist E."/>
            <person name="Lobanov A."/>
            <person name="Lomsadze A."/>
            <person name="Malik S.B."/>
            <person name="Marsh M.E."/>
            <person name="Mackinder L."/>
            <person name="Mock T."/>
            <person name="Mueller-Roeber B."/>
            <person name="Pagarete A."/>
            <person name="Parker M."/>
            <person name="Probert I."/>
            <person name="Quesneville H."/>
            <person name="Raines C."/>
            <person name="Rensing S.A."/>
            <person name="Riano-Pachon D.M."/>
            <person name="Richier S."/>
            <person name="Rokitta S."/>
            <person name="Shiraiwa Y."/>
            <person name="Soanes D.M."/>
            <person name="van der Giezen M."/>
            <person name="Wahlund T.M."/>
            <person name="Williams B."/>
            <person name="Wilson W."/>
            <person name="Wolfe G."/>
            <person name="Wurch L.L."/>
        </authorList>
    </citation>
    <scope>NUCLEOTIDE SEQUENCE</scope>
</reference>
<keyword evidence="2" id="KW-0732">Signal</keyword>
<evidence type="ECO:0000313" key="3">
    <source>
        <dbReference type="EnsemblProtists" id="EOD16283"/>
    </source>
</evidence>
<dbReference type="AlphaFoldDB" id="A0A0D3IYE8"/>
<dbReference type="GeneID" id="17262443"/>
<protein>
    <recommendedName>
        <fullName evidence="5">Cytochrome P450</fullName>
    </recommendedName>
</protein>
<dbReference type="Pfam" id="PF00067">
    <property type="entry name" value="p450"/>
    <property type="match status" value="1"/>
</dbReference>
<feature type="chain" id="PRO_5044291256" description="Cytochrome P450" evidence="2">
    <location>
        <begin position="17"/>
        <end position="299"/>
    </location>
</feature>